<evidence type="ECO:0000256" key="1">
    <source>
        <dbReference type="ARBA" id="ARBA00007967"/>
    </source>
</evidence>
<dbReference type="EMBL" id="JACXVP010000001">
    <property type="protein sequence ID" value="KAG5628384.1"/>
    <property type="molecule type" value="Genomic_DNA"/>
</dbReference>
<accession>A0A9J6AV46</accession>
<dbReference type="Pfam" id="PF03492">
    <property type="entry name" value="Methyltransf_7"/>
    <property type="match status" value="2"/>
</dbReference>
<dbReference type="AlphaFoldDB" id="A0A9J6AV46"/>
<reference evidence="2 3" key="1">
    <citation type="submission" date="2020-09" db="EMBL/GenBank/DDBJ databases">
        <title>De no assembly of potato wild relative species, Solanum commersonii.</title>
        <authorList>
            <person name="Cho K."/>
        </authorList>
    </citation>
    <scope>NUCLEOTIDE SEQUENCE [LARGE SCALE GENOMIC DNA]</scope>
    <source>
        <strain evidence="2">LZ3.2</strain>
        <tissue evidence="2">Leaf</tissue>
    </source>
</reference>
<keyword evidence="3" id="KW-1185">Reference proteome</keyword>
<dbReference type="GO" id="GO:0008168">
    <property type="term" value="F:methyltransferase activity"/>
    <property type="evidence" value="ECO:0007669"/>
    <property type="project" value="InterPro"/>
</dbReference>
<sequence>MTTSFPMNAGDCLYSYSKNSHLQKEIIDGTKEMVRDAIIRKLNIKNILSSSNTLRITELGCSIGPNTFSAMEHVVEALKDKYLYQDQVINSTNNIPEFQIFFNDHVTNDFNTLFRSLPIDRSYYAFGAPRSFHAWNKGLIHYVGASNIEVLNAYVAQFEKDMEMFFNARAEEIVPGGMMVFVSPFSCYTRLMGFFGSSLMDLVNEGKLDESLVDSFNLPMYFPSPQDMTKVVKKNGCFSIEMMELRYTKSKILDEVDAKTLMINVRACLEGVIMNYFGSKIAEEACTRTILKSEEISAWMKVNYEKLSILFVVLKHESLVDSFNLPMYFPSVEDMTKVVEKNDCFSIEKIELTYPQSKLVDEADAKTLMINLRAVLEGLLINHIGSEIAKEACERTIFKSEEISAWMKANYEKSCQLFVALKRK</sequence>
<dbReference type="Proteomes" id="UP000824120">
    <property type="component" value="Chromosome 1"/>
</dbReference>
<protein>
    <submittedName>
        <fullName evidence="2">Uncharacterized protein</fullName>
    </submittedName>
</protein>
<comment type="similarity">
    <text evidence="1">Belongs to the methyltransferase superfamily. Type-7 methyltransferase family.</text>
</comment>
<dbReference type="InterPro" id="IPR005299">
    <property type="entry name" value="MeTrfase_7"/>
</dbReference>
<evidence type="ECO:0000313" key="3">
    <source>
        <dbReference type="Proteomes" id="UP000824120"/>
    </source>
</evidence>
<name>A0A9J6AV46_SOLCO</name>
<evidence type="ECO:0000313" key="2">
    <source>
        <dbReference type="EMBL" id="KAG5628384.1"/>
    </source>
</evidence>
<dbReference type="InterPro" id="IPR029063">
    <property type="entry name" value="SAM-dependent_MTases_sf"/>
</dbReference>
<comment type="caution">
    <text evidence="2">The sequence shown here is derived from an EMBL/GenBank/DDBJ whole genome shotgun (WGS) entry which is preliminary data.</text>
</comment>
<dbReference type="PANTHER" id="PTHR31009">
    <property type="entry name" value="S-ADENOSYL-L-METHIONINE:CARBOXYL METHYLTRANSFERASE FAMILY PROTEIN"/>
    <property type="match status" value="1"/>
</dbReference>
<dbReference type="OrthoDB" id="1254434at2759"/>
<dbReference type="Gene3D" id="3.40.50.150">
    <property type="entry name" value="Vaccinia Virus protein VP39"/>
    <property type="match status" value="3"/>
</dbReference>
<proteinExistence type="inferred from homology"/>
<organism evidence="2 3">
    <name type="scientific">Solanum commersonii</name>
    <name type="common">Commerson's wild potato</name>
    <name type="synonym">Commerson's nightshade</name>
    <dbReference type="NCBI Taxonomy" id="4109"/>
    <lineage>
        <taxon>Eukaryota</taxon>
        <taxon>Viridiplantae</taxon>
        <taxon>Streptophyta</taxon>
        <taxon>Embryophyta</taxon>
        <taxon>Tracheophyta</taxon>
        <taxon>Spermatophyta</taxon>
        <taxon>Magnoliopsida</taxon>
        <taxon>eudicotyledons</taxon>
        <taxon>Gunneridae</taxon>
        <taxon>Pentapetalae</taxon>
        <taxon>asterids</taxon>
        <taxon>lamiids</taxon>
        <taxon>Solanales</taxon>
        <taxon>Solanaceae</taxon>
        <taxon>Solanoideae</taxon>
        <taxon>Solaneae</taxon>
        <taxon>Solanum</taxon>
    </lineage>
</organism>
<dbReference type="SUPFAM" id="SSF53335">
    <property type="entry name" value="S-adenosyl-L-methionine-dependent methyltransferases"/>
    <property type="match status" value="2"/>
</dbReference>
<gene>
    <name evidence="2" type="ORF">H5410_000101</name>
</gene>